<evidence type="ECO:0000256" key="1">
    <source>
        <dbReference type="SAM" id="Phobius"/>
    </source>
</evidence>
<sequence length="68" mass="7124">MDVDAVIVLCAFPRVITTTVTSSWYFLLLPTGILINSSAVKAASLAALSISCSIRYFAGSPIGLSCIN</sequence>
<accession>C4J8E9</accession>
<proteinExistence type="evidence at transcript level"/>
<dbReference type="EMBL" id="BT087096">
    <property type="protein sequence ID" value="ACR37449.1"/>
    <property type="molecule type" value="mRNA"/>
</dbReference>
<name>C4J8E9_MAIZE</name>
<feature type="transmembrane region" description="Helical" evidence="1">
    <location>
        <begin position="6"/>
        <end position="27"/>
    </location>
</feature>
<keyword evidence="1" id="KW-0812">Transmembrane</keyword>
<keyword evidence="1" id="KW-0472">Membrane</keyword>
<evidence type="ECO:0000313" key="2">
    <source>
        <dbReference type="EMBL" id="ACR37449.1"/>
    </source>
</evidence>
<keyword evidence="1" id="KW-1133">Transmembrane helix</keyword>
<protein>
    <submittedName>
        <fullName evidence="2">Uncharacterized protein</fullName>
    </submittedName>
</protein>
<organism evidence="2">
    <name type="scientific">Zea mays</name>
    <name type="common">Maize</name>
    <dbReference type="NCBI Taxonomy" id="4577"/>
    <lineage>
        <taxon>Eukaryota</taxon>
        <taxon>Viridiplantae</taxon>
        <taxon>Streptophyta</taxon>
        <taxon>Embryophyta</taxon>
        <taxon>Tracheophyta</taxon>
        <taxon>Spermatophyta</taxon>
        <taxon>Magnoliopsida</taxon>
        <taxon>Liliopsida</taxon>
        <taxon>Poales</taxon>
        <taxon>Poaceae</taxon>
        <taxon>PACMAD clade</taxon>
        <taxon>Panicoideae</taxon>
        <taxon>Andropogonodae</taxon>
        <taxon>Andropogoneae</taxon>
        <taxon>Tripsacinae</taxon>
        <taxon>Zea</taxon>
    </lineage>
</organism>
<reference evidence="2" key="1">
    <citation type="journal article" date="2009" name="PLoS Genet.">
        <title>Sequencing, mapping, and analysis of 27,455 maize full-length cDNAs.</title>
        <authorList>
            <person name="Soderlund C."/>
            <person name="Descour A."/>
            <person name="Kudrna D."/>
            <person name="Bomhoff M."/>
            <person name="Boyd L."/>
            <person name="Currie J."/>
            <person name="Angelova A."/>
            <person name="Collura K."/>
            <person name="Wissotski M."/>
            <person name="Ashley E."/>
            <person name="Morrow D."/>
            <person name="Fernandes J."/>
            <person name="Walbot V."/>
            <person name="Yu Y."/>
        </authorList>
    </citation>
    <scope>NUCLEOTIDE SEQUENCE</scope>
    <source>
        <strain evidence="2">B73</strain>
    </source>
</reference>
<reference evidence="2" key="2">
    <citation type="submission" date="2012-06" db="EMBL/GenBank/DDBJ databases">
        <authorList>
            <person name="Yu Y."/>
            <person name="Currie J."/>
            <person name="Lomeli R."/>
            <person name="Angelova A."/>
            <person name="Collura K."/>
            <person name="Wissotski M."/>
            <person name="Campos D."/>
            <person name="Kudrna D."/>
            <person name="Golser W."/>
            <person name="Ashely E."/>
            <person name="Descour A."/>
            <person name="Fernandes J."/>
            <person name="Soderlund C."/>
            <person name="Walbot V."/>
        </authorList>
    </citation>
    <scope>NUCLEOTIDE SEQUENCE</scope>
    <source>
        <strain evidence="2">B73</strain>
    </source>
</reference>
<dbReference type="AlphaFoldDB" id="C4J8E9"/>